<proteinExistence type="predicted"/>
<feature type="domain" description="BTB" evidence="1">
    <location>
        <begin position="12"/>
        <end position="78"/>
    </location>
</feature>
<evidence type="ECO:0000313" key="3">
    <source>
        <dbReference type="Proteomes" id="UP000054018"/>
    </source>
</evidence>
<name>A0A0C9Z9W2_9AGAM</name>
<dbReference type="HOGENOM" id="CLU_047592_2_2_1"/>
<keyword evidence="3" id="KW-1185">Reference proteome</keyword>
<gene>
    <name evidence="2" type="ORF">PISMIDRAFT_683351</name>
</gene>
<dbReference type="InterPro" id="IPR011333">
    <property type="entry name" value="SKP1/BTB/POZ_sf"/>
</dbReference>
<reference evidence="3" key="2">
    <citation type="submission" date="2015-01" db="EMBL/GenBank/DDBJ databases">
        <title>Evolutionary Origins and Diversification of the Mycorrhizal Mutualists.</title>
        <authorList>
            <consortium name="DOE Joint Genome Institute"/>
            <consortium name="Mycorrhizal Genomics Consortium"/>
            <person name="Kohler A."/>
            <person name="Kuo A."/>
            <person name="Nagy L.G."/>
            <person name="Floudas D."/>
            <person name="Copeland A."/>
            <person name="Barry K.W."/>
            <person name="Cichocki N."/>
            <person name="Veneault-Fourrey C."/>
            <person name="LaButti K."/>
            <person name="Lindquist E.A."/>
            <person name="Lipzen A."/>
            <person name="Lundell T."/>
            <person name="Morin E."/>
            <person name="Murat C."/>
            <person name="Riley R."/>
            <person name="Ohm R."/>
            <person name="Sun H."/>
            <person name="Tunlid A."/>
            <person name="Henrissat B."/>
            <person name="Grigoriev I.V."/>
            <person name="Hibbett D.S."/>
            <person name="Martin F."/>
        </authorList>
    </citation>
    <scope>NUCLEOTIDE SEQUENCE [LARGE SCALE GENOMIC DNA]</scope>
    <source>
        <strain evidence="3">441</strain>
    </source>
</reference>
<dbReference type="PROSITE" id="PS50097">
    <property type="entry name" value="BTB"/>
    <property type="match status" value="1"/>
</dbReference>
<dbReference type="EMBL" id="KN833787">
    <property type="protein sequence ID" value="KIK19267.1"/>
    <property type="molecule type" value="Genomic_DNA"/>
</dbReference>
<dbReference type="OrthoDB" id="2367075at2759"/>
<dbReference type="STRING" id="765257.A0A0C9Z9W2"/>
<protein>
    <recommendedName>
        <fullName evidence="1">BTB domain-containing protein</fullName>
    </recommendedName>
</protein>
<dbReference type="SUPFAM" id="SSF54695">
    <property type="entry name" value="POZ domain"/>
    <property type="match status" value="1"/>
</dbReference>
<reference evidence="2 3" key="1">
    <citation type="submission" date="2014-04" db="EMBL/GenBank/DDBJ databases">
        <authorList>
            <consortium name="DOE Joint Genome Institute"/>
            <person name="Kuo A."/>
            <person name="Kohler A."/>
            <person name="Costa M.D."/>
            <person name="Nagy L.G."/>
            <person name="Floudas D."/>
            <person name="Copeland A."/>
            <person name="Barry K.W."/>
            <person name="Cichocki N."/>
            <person name="Veneault-Fourrey C."/>
            <person name="LaButti K."/>
            <person name="Lindquist E.A."/>
            <person name="Lipzen A."/>
            <person name="Lundell T."/>
            <person name="Morin E."/>
            <person name="Murat C."/>
            <person name="Sun H."/>
            <person name="Tunlid A."/>
            <person name="Henrissat B."/>
            <person name="Grigoriev I.V."/>
            <person name="Hibbett D.S."/>
            <person name="Martin F."/>
            <person name="Nordberg H.P."/>
            <person name="Cantor M.N."/>
            <person name="Hua S.X."/>
        </authorList>
    </citation>
    <scope>NUCLEOTIDE SEQUENCE [LARGE SCALE GENOMIC DNA]</scope>
    <source>
        <strain evidence="2 3">441</strain>
    </source>
</reference>
<sequence length="219" mass="24607">MAPSKDDEFYMTFVTLQVEDTLFKVPRQTLEAQSPVFRDMFSLPPPPDVEVDGSSDEHPIVLPEPVQAIDFRRLLKVLLLPTSFVGPRLPKGDHDAWISVLKLSRMWEMEELRVLALRHLKYPTGWKSAAEKLALALKHEIRDWIVPGVNELAKRPEPISVEDAQILGLETALKVAAVRESLVTDGLRLIAGCRIATNVDFTQIIKEIFGLYASTPNAQ</sequence>
<accession>A0A0C9Z9W2</accession>
<dbReference type="Pfam" id="PF00651">
    <property type="entry name" value="BTB"/>
    <property type="match status" value="1"/>
</dbReference>
<dbReference type="Proteomes" id="UP000054018">
    <property type="component" value="Unassembled WGS sequence"/>
</dbReference>
<evidence type="ECO:0000259" key="1">
    <source>
        <dbReference type="PROSITE" id="PS50097"/>
    </source>
</evidence>
<dbReference type="AlphaFoldDB" id="A0A0C9Z9W2"/>
<dbReference type="SMART" id="SM00225">
    <property type="entry name" value="BTB"/>
    <property type="match status" value="1"/>
</dbReference>
<dbReference type="Gene3D" id="3.30.710.10">
    <property type="entry name" value="Potassium Channel Kv1.1, Chain A"/>
    <property type="match status" value="1"/>
</dbReference>
<dbReference type="InterPro" id="IPR000210">
    <property type="entry name" value="BTB/POZ_dom"/>
</dbReference>
<evidence type="ECO:0000313" key="2">
    <source>
        <dbReference type="EMBL" id="KIK19267.1"/>
    </source>
</evidence>
<organism evidence="2 3">
    <name type="scientific">Pisolithus microcarpus 441</name>
    <dbReference type="NCBI Taxonomy" id="765257"/>
    <lineage>
        <taxon>Eukaryota</taxon>
        <taxon>Fungi</taxon>
        <taxon>Dikarya</taxon>
        <taxon>Basidiomycota</taxon>
        <taxon>Agaricomycotina</taxon>
        <taxon>Agaricomycetes</taxon>
        <taxon>Agaricomycetidae</taxon>
        <taxon>Boletales</taxon>
        <taxon>Sclerodermatineae</taxon>
        <taxon>Pisolithaceae</taxon>
        <taxon>Pisolithus</taxon>
    </lineage>
</organism>